<feature type="region of interest" description="Disordered" evidence="6">
    <location>
        <begin position="177"/>
        <end position="214"/>
    </location>
</feature>
<accession>A0AAE0MB66</accession>
<dbReference type="EMBL" id="JAUEDM010000002">
    <property type="protein sequence ID" value="KAK3326176.1"/>
    <property type="molecule type" value="Genomic_DNA"/>
</dbReference>
<gene>
    <name evidence="8" type="ORF">B0H66DRAFT_600310</name>
</gene>
<keyword evidence="1 4" id="KW-0479">Metal-binding</keyword>
<organism evidence="8 9">
    <name type="scientific">Apodospora peruviana</name>
    <dbReference type="NCBI Taxonomy" id="516989"/>
    <lineage>
        <taxon>Eukaryota</taxon>
        <taxon>Fungi</taxon>
        <taxon>Dikarya</taxon>
        <taxon>Ascomycota</taxon>
        <taxon>Pezizomycotina</taxon>
        <taxon>Sordariomycetes</taxon>
        <taxon>Sordariomycetidae</taxon>
        <taxon>Sordariales</taxon>
        <taxon>Lasiosphaeriaceae</taxon>
        <taxon>Apodospora</taxon>
    </lineage>
</organism>
<dbReference type="InterPro" id="IPR000571">
    <property type="entry name" value="Znf_CCCH"/>
</dbReference>
<feature type="compositionally biased region" description="Low complexity" evidence="6">
    <location>
        <begin position="288"/>
        <end position="304"/>
    </location>
</feature>
<comment type="caution">
    <text evidence="8">The sequence shown here is derived from an EMBL/GenBank/DDBJ whole genome shotgun (WGS) entry which is preliminary data.</text>
</comment>
<evidence type="ECO:0000313" key="8">
    <source>
        <dbReference type="EMBL" id="KAK3326176.1"/>
    </source>
</evidence>
<feature type="domain" description="C3H1-type" evidence="7">
    <location>
        <begin position="400"/>
        <end position="427"/>
    </location>
</feature>
<dbReference type="InterPro" id="IPR036855">
    <property type="entry name" value="Znf_CCCH_sf"/>
</dbReference>
<dbReference type="SUPFAM" id="SSF90229">
    <property type="entry name" value="CCCH zinc finger"/>
    <property type="match status" value="1"/>
</dbReference>
<reference evidence="8" key="2">
    <citation type="submission" date="2023-06" db="EMBL/GenBank/DDBJ databases">
        <authorList>
            <consortium name="Lawrence Berkeley National Laboratory"/>
            <person name="Haridas S."/>
            <person name="Hensen N."/>
            <person name="Bonometti L."/>
            <person name="Westerberg I."/>
            <person name="Brannstrom I.O."/>
            <person name="Guillou S."/>
            <person name="Cros-Aarteil S."/>
            <person name="Calhoun S."/>
            <person name="Kuo A."/>
            <person name="Mondo S."/>
            <person name="Pangilinan J."/>
            <person name="Riley R."/>
            <person name="Labutti K."/>
            <person name="Andreopoulos B."/>
            <person name="Lipzen A."/>
            <person name="Chen C."/>
            <person name="Yanf M."/>
            <person name="Daum C."/>
            <person name="Ng V."/>
            <person name="Clum A."/>
            <person name="Steindorff A."/>
            <person name="Ohm R."/>
            <person name="Martin F."/>
            <person name="Silar P."/>
            <person name="Natvig D."/>
            <person name="Lalanne C."/>
            <person name="Gautier V."/>
            <person name="Ament-Velasquez S.L."/>
            <person name="Kruys A."/>
            <person name="Hutchinson M.I."/>
            <person name="Powell A.J."/>
            <person name="Barry K."/>
            <person name="Miller A.N."/>
            <person name="Grigoriev I.V."/>
            <person name="Debuchy R."/>
            <person name="Gladieux P."/>
            <person name="Thoren M.H."/>
            <person name="Johannesson H."/>
        </authorList>
    </citation>
    <scope>NUCLEOTIDE SEQUENCE</scope>
    <source>
        <strain evidence="8">CBS 118394</strain>
    </source>
</reference>
<dbReference type="Proteomes" id="UP001283341">
    <property type="component" value="Unassembled WGS sequence"/>
</dbReference>
<keyword evidence="3 4" id="KW-0862">Zinc</keyword>
<dbReference type="PROSITE" id="PS50103">
    <property type="entry name" value="ZF_C3H1"/>
    <property type="match status" value="1"/>
</dbReference>
<feature type="coiled-coil region" evidence="5">
    <location>
        <begin position="106"/>
        <end position="140"/>
    </location>
</feature>
<dbReference type="Pfam" id="PF00642">
    <property type="entry name" value="zf-CCCH"/>
    <property type="match status" value="1"/>
</dbReference>
<sequence length="447" mass="49031">MSYQPMAMRSDVTSVLSAAQDAVGEFSRDAIFSSGEHAAIDLLSELRSYQRFHYTRTSNNNNDPTTQANFESSLTANLLPCSNALRIMLDIRRKYPRDGKLGFLDKTRWKRDEKEFEQQAKALRQDTARLRELVQTLQQSAVVSSGSQQQRPSHDRGFGTPAFQTQTTVSIGRVQYASPPPQQYAQGTSSTNSFNSISPQNQNNRTTPTEMCPNGSGCRTPRCHLQYRHPDAPECENGRNCGLRNCEKWHPKSAHCPKGPSCPMVGCDKAHPWPREQQPVSPIPYQANSGSASSLNNSISDVSSTMGSQSSLQPSEWNSRGVAPTRQVPWQGGQGTTQSAGGPVTQLGAPIVVTVQSSFGGHGNQRTSNSSYSTGGNQGWCPKRFQCPGGYNGMCRLRHPRRTACRDLAERGHCPRGDSCTYDHSGAEANKAQQGASPYMAELPAWR</sequence>
<evidence type="ECO:0000313" key="9">
    <source>
        <dbReference type="Proteomes" id="UP001283341"/>
    </source>
</evidence>
<keyword evidence="2 4" id="KW-0863">Zinc-finger</keyword>
<feature type="region of interest" description="Disordered" evidence="6">
    <location>
        <begin position="287"/>
        <end position="342"/>
    </location>
</feature>
<dbReference type="AlphaFoldDB" id="A0AAE0MB66"/>
<evidence type="ECO:0000259" key="7">
    <source>
        <dbReference type="PROSITE" id="PS50103"/>
    </source>
</evidence>
<feature type="compositionally biased region" description="Polar residues" evidence="6">
    <location>
        <begin position="305"/>
        <end position="318"/>
    </location>
</feature>
<feature type="region of interest" description="Disordered" evidence="6">
    <location>
        <begin position="141"/>
        <end position="162"/>
    </location>
</feature>
<dbReference type="Gene3D" id="4.10.1000.40">
    <property type="match status" value="1"/>
</dbReference>
<evidence type="ECO:0000256" key="5">
    <source>
        <dbReference type="SAM" id="Coils"/>
    </source>
</evidence>
<dbReference type="GO" id="GO:0008270">
    <property type="term" value="F:zinc ion binding"/>
    <property type="evidence" value="ECO:0007669"/>
    <property type="project" value="UniProtKB-KW"/>
</dbReference>
<protein>
    <recommendedName>
        <fullName evidence="7">C3H1-type domain-containing protein</fullName>
    </recommendedName>
</protein>
<keyword evidence="5" id="KW-0175">Coiled coil</keyword>
<evidence type="ECO:0000256" key="4">
    <source>
        <dbReference type="PROSITE-ProRule" id="PRU00723"/>
    </source>
</evidence>
<feature type="compositionally biased region" description="Low complexity" evidence="6">
    <location>
        <begin position="141"/>
        <end position="150"/>
    </location>
</feature>
<name>A0AAE0MB66_9PEZI</name>
<evidence type="ECO:0000256" key="1">
    <source>
        <dbReference type="ARBA" id="ARBA00022723"/>
    </source>
</evidence>
<proteinExistence type="predicted"/>
<feature type="compositionally biased region" description="Polar residues" evidence="6">
    <location>
        <begin position="187"/>
        <end position="209"/>
    </location>
</feature>
<reference evidence="8" key="1">
    <citation type="journal article" date="2023" name="Mol. Phylogenet. Evol.">
        <title>Genome-scale phylogeny and comparative genomics of the fungal order Sordariales.</title>
        <authorList>
            <person name="Hensen N."/>
            <person name="Bonometti L."/>
            <person name="Westerberg I."/>
            <person name="Brannstrom I.O."/>
            <person name="Guillou S."/>
            <person name="Cros-Aarteil S."/>
            <person name="Calhoun S."/>
            <person name="Haridas S."/>
            <person name="Kuo A."/>
            <person name="Mondo S."/>
            <person name="Pangilinan J."/>
            <person name="Riley R."/>
            <person name="LaButti K."/>
            <person name="Andreopoulos B."/>
            <person name="Lipzen A."/>
            <person name="Chen C."/>
            <person name="Yan M."/>
            <person name="Daum C."/>
            <person name="Ng V."/>
            <person name="Clum A."/>
            <person name="Steindorff A."/>
            <person name="Ohm R.A."/>
            <person name="Martin F."/>
            <person name="Silar P."/>
            <person name="Natvig D.O."/>
            <person name="Lalanne C."/>
            <person name="Gautier V."/>
            <person name="Ament-Velasquez S.L."/>
            <person name="Kruys A."/>
            <person name="Hutchinson M.I."/>
            <person name="Powell A.J."/>
            <person name="Barry K."/>
            <person name="Miller A.N."/>
            <person name="Grigoriev I.V."/>
            <person name="Debuchy R."/>
            <person name="Gladieux P."/>
            <person name="Hiltunen Thoren M."/>
            <person name="Johannesson H."/>
        </authorList>
    </citation>
    <scope>NUCLEOTIDE SEQUENCE</scope>
    <source>
        <strain evidence="8">CBS 118394</strain>
    </source>
</reference>
<dbReference type="SMART" id="SM00356">
    <property type="entry name" value="ZnF_C3H1"/>
    <property type="match status" value="1"/>
</dbReference>
<keyword evidence="9" id="KW-1185">Reference proteome</keyword>
<evidence type="ECO:0000256" key="6">
    <source>
        <dbReference type="SAM" id="MobiDB-lite"/>
    </source>
</evidence>
<feature type="zinc finger region" description="C3H1-type" evidence="4">
    <location>
        <begin position="400"/>
        <end position="427"/>
    </location>
</feature>
<evidence type="ECO:0000256" key="3">
    <source>
        <dbReference type="ARBA" id="ARBA00022833"/>
    </source>
</evidence>
<evidence type="ECO:0000256" key="2">
    <source>
        <dbReference type="ARBA" id="ARBA00022771"/>
    </source>
</evidence>